<reference evidence="1" key="1">
    <citation type="submission" date="2022-04" db="EMBL/GenBank/DDBJ databases">
        <title>Paenibacillus mangrovi sp. nov., a novel endophytic bacterium isolated from bark of Kandelia candel.</title>
        <authorList>
            <person name="Tuo L."/>
        </authorList>
    </citation>
    <scope>NUCLEOTIDE SEQUENCE</scope>
    <source>
        <strain evidence="1">KQZ6P-2</strain>
    </source>
</reference>
<evidence type="ECO:0000313" key="2">
    <source>
        <dbReference type="Proteomes" id="UP001139347"/>
    </source>
</evidence>
<dbReference type="Proteomes" id="UP001139347">
    <property type="component" value="Unassembled WGS sequence"/>
</dbReference>
<name>A0A9X2B2T2_9BACL</name>
<sequence>MKKDFVKLVRGGNSGQGLTTASTSVQSHLMAFAAEKLREEHRVIELKEFEESLQQS</sequence>
<dbReference type="EMBL" id="JALIRP010000004">
    <property type="protein sequence ID" value="MCJ8012270.1"/>
    <property type="molecule type" value="Genomic_DNA"/>
</dbReference>
<accession>A0A9X2B2T2</accession>
<dbReference type="RefSeq" id="WP_244725079.1">
    <property type="nucleotide sequence ID" value="NZ_JALIRP010000004.1"/>
</dbReference>
<keyword evidence="2" id="KW-1185">Reference proteome</keyword>
<comment type="caution">
    <text evidence="1">The sequence shown here is derived from an EMBL/GenBank/DDBJ whole genome shotgun (WGS) entry which is preliminary data.</text>
</comment>
<dbReference type="AlphaFoldDB" id="A0A9X2B2T2"/>
<protein>
    <submittedName>
        <fullName evidence="1">Uncharacterized protein</fullName>
    </submittedName>
</protein>
<gene>
    <name evidence="1" type="ORF">MUG84_11050</name>
</gene>
<evidence type="ECO:0000313" key="1">
    <source>
        <dbReference type="EMBL" id="MCJ8012270.1"/>
    </source>
</evidence>
<proteinExistence type="predicted"/>
<organism evidence="1 2">
    <name type="scientific">Paenibacillus mangrovi</name>
    <dbReference type="NCBI Taxonomy" id="2931978"/>
    <lineage>
        <taxon>Bacteria</taxon>
        <taxon>Bacillati</taxon>
        <taxon>Bacillota</taxon>
        <taxon>Bacilli</taxon>
        <taxon>Bacillales</taxon>
        <taxon>Paenibacillaceae</taxon>
        <taxon>Paenibacillus</taxon>
    </lineage>
</organism>